<dbReference type="SUPFAM" id="SSF54518">
    <property type="entry name" value="Tubby C-terminal domain-like"/>
    <property type="match status" value="1"/>
</dbReference>
<dbReference type="InterPro" id="IPR038595">
    <property type="entry name" value="LOR_sf"/>
</dbReference>
<dbReference type="Proteomes" id="UP001281410">
    <property type="component" value="Unassembled WGS sequence"/>
</dbReference>
<accession>A0AAE0AL79</accession>
<evidence type="ECO:0000256" key="1">
    <source>
        <dbReference type="ARBA" id="ARBA00005437"/>
    </source>
</evidence>
<dbReference type="EMBL" id="JANJYJ010000004">
    <property type="protein sequence ID" value="KAK3219888.1"/>
    <property type="molecule type" value="Genomic_DNA"/>
</dbReference>
<reference evidence="2" key="1">
    <citation type="journal article" date="2023" name="Plant J.">
        <title>Genome sequences and population genomics provide insights into the demographic history, inbreeding, and mutation load of two 'living fossil' tree species of Dipteronia.</title>
        <authorList>
            <person name="Feng Y."/>
            <person name="Comes H.P."/>
            <person name="Chen J."/>
            <person name="Zhu S."/>
            <person name="Lu R."/>
            <person name="Zhang X."/>
            <person name="Li P."/>
            <person name="Qiu J."/>
            <person name="Olsen K.M."/>
            <person name="Qiu Y."/>
        </authorList>
    </citation>
    <scope>NUCLEOTIDE SEQUENCE</scope>
    <source>
        <strain evidence="2">NBL</strain>
    </source>
</reference>
<dbReference type="AlphaFoldDB" id="A0AAE0AL79"/>
<dbReference type="InterPro" id="IPR025659">
    <property type="entry name" value="Tubby-like_C"/>
</dbReference>
<sequence>MTQHFDLAIVRKVNTITRGNFEVQDINGNILFNAKGFLMHRPKGFLMHRRVLFDAAGKPLVTLQKVRSLHDRWQVFRGEGKDFKDLIFNAKRSSMLQLKTELVVFLANIT</sequence>
<evidence type="ECO:0000313" key="3">
    <source>
        <dbReference type="Proteomes" id="UP001281410"/>
    </source>
</evidence>
<dbReference type="Pfam" id="PF04525">
    <property type="entry name" value="LOR"/>
    <property type="match status" value="1"/>
</dbReference>
<comment type="similarity">
    <text evidence="1">Belongs to the LOR family.</text>
</comment>
<comment type="caution">
    <text evidence="2">The sequence shown here is derived from an EMBL/GenBank/DDBJ whole genome shotgun (WGS) entry which is preliminary data.</text>
</comment>
<evidence type="ECO:0000313" key="2">
    <source>
        <dbReference type="EMBL" id="KAK3219888.1"/>
    </source>
</evidence>
<organism evidence="2 3">
    <name type="scientific">Dipteronia sinensis</name>
    <dbReference type="NCBI Taxonomy" id="43782"/>
    <lineage>
        <taxon>Eukaryota</taxon>
        <taxon>Viridiplantae</taxon>
        <taxon>Streptophyta</taxon>
        <taxon>Embryophyta</taxon>
        <taxon>Tracheophyta</taxon>
        <taxon>Spermatophyta</taxon>
        <taxon>Magnoliopsida</taxon>
        <taxon>eudicotyledons</taxon>
        <taxon>Gunneridae</taxon>
        <taxon>Pentapetalae</taxon>
        <taxon>rosids</taxon>
        <taxon>malvids</taxon>
        <taxon>Sapindales</taxon>
        <taxon>Sapindaceae</taxon>
        <taxon>Hippocastanoideae</taxon>
        <taxon>Acereae</taxon>
        <taxon>Dipteronia</taxon>
    </lineage>
</organism>
<dbReference type="InterPro" id="IPR007612">
    <property type="entry name" value="LOR"/>
</dbReference>
<dbReference type="Gene3D" id="2.40.160.200">
    <property type="entry name" value="LURP1-related"/>
    <property type="match status" value="1"/>
</dbReference>
<dbReference type="PANTHER" id="PTHR31087">
    <property type="match status" value="1"/>
</dbReference>
<proteinExistence type="inferred from homology"/>
<name>A0AAE0AL79_9ROSI</name>
<gene>
    <name evidence="2" type="ORF">Dsin_013858</name>
</gene>
<keyword evidence="3" id="KW-1185">Reference proteome</keyword>
<protein>
    <submittedName>
        <fullName evidence="2">Uncharacterized protein</fullName>
    </submittedName>
</protein>
<dbReference type="PANTHER" id="PTHR31087:SF160">
    <property type="entry name" value="PROTEIN LURP-ONE-RELATED 1-RELATED"/>
    <property type="match status" value="1"/>
</dbReference>